<protein>
    <submittedName>
        <fullName evidence="1">1,2-phenylacetyl-CoA epoxidase PaaB subunit</fullName>
    </submittedName>
</protein>
<sequence>MPYMIRRTAGYSLWLVGASTCSPMPPQELQSLG</sequence>
<organism evidence="1 2">
    <name type="scientific">Spirochaeta isovalerica</name>
    <dbReference type="NCBI Taxonomy" id="150"/>
    <lineage>
        <taxon>Bacteria</taxon>
        <taxon>Pseudomonadati</taxon>
        <taxon>Spirochaetota</taxon>
        <taxon>Spirochaetia</taxon>
        <taxon>Spirochaetales</taxon>
        <taxon>Spirochaetaceae</taxon>
        <taxon>Spirochaeta</taxon>
    </lineage>
</organism>
<reference evidence="1 2" key="1">
    <citation type="submission" date="2020-08" db="EMBL/GenBank/DDBJ databases">
        <title>Genomic Encyclopedia of Type Strains, Phase IV (KMG-IV): sequencing the most valuable type-strain genomes for metagenomic binning, comparative biology and taxonomic classification.</title>
        <authorList>
            <person name="Goeker M."/>
        </authorList>
    </citation>
    <scope>NUCLEOTIDE SEQUENCE [LARGE SCALE GENOMIC DNA]</scope>
    <source>
        <strain evidence="1 2">DSM 2461</strain>
    </source>
</reference>
<gene>
    <name evidence="1" type="ORF">HNR50_002396</name>
</gene>
<comment type="caution">
    <text evidence="1">The sequence shown here is derived from an EMBL/GenBank/DDBJ whole genome shotgun (WGS) entry which is preliminary data.</text>
</comment>
<dbReference type="AlphaFoldDB" id="A0A841RA04"/>
<evidence type="ECO:0000313" key="1">
    <source>
        <dbReference type="EMBL" id="MBB6480723.1"/>
    </source>
</evidence>
<keyword evidence="2" id="KW-1185">Reference proteome</keyword>
<name>A0A841RA04_9SPIO</name>
<accession>A0A841RA04</accession>
<dbReference type="EMBL" id="JACHGJ010000004">
    <property type="protein sequence ID" value="MBB6480723.1"/>
    <property type="molecule type" value="Genomic_DNA"/>
</dbReference>
<proteinExistence type="predicted"/>
<dbReference type="Proteomes" id="UP000587760">
    <property type="component" value="Unassembled WGS sequence"/>
</dbReference>
<evidence type="ECO:0000313" key="2">
    <source>
        <dbReference type="Proteomes" id="UP000587760"/>
    </source>
</evidence>